<dbReference type="SUPFAM" id="SSF50998">
    <property type="entry name" value="Quinoprotein alcohol dehydrogenase-like"/>
    <property type="match status" value="1"/>
</dbReference>
<dbReference type="AlphaFoldDB" id="R9GWS0"/>
<keyword evidence="4" id="KW-1185">Reference proteome</keyword>
<evidence type="ECO:0000313" key="4">
    <source>
        <dbReference type="Proteomes" id="UP000014174"/>
    </source>
</evidence>
<dbReference type="Pfam" id="PF13360">
    <property type="entry name" value="PQQ_2"/>
    <property type="match status" value="1"/>
</dbReference>
<protein>
    <submittedName>
        <fullName evidence="3">Uncharacterized protein</fullName>
    </submittedName>
</protein>
<dbReference type="RefSeq" id="WP_016193835.1">
    <property type="nucleotide sequence ID" value="NZ_AQPN01000022.1"/>
</dbReference>
<dbReference type="SMART" id="SM00564">
    <property type="entry name" value="PQQ"/>
    <property type="match status" value="6"/>
</dbReference>
<dbReference type="InterPro" id="IPR011047">
    <property type="entry name" value="Quinoprotein_ADH-like_sf"/>
</dbReference>
<name>R9GWS0_9SPHI</name>
<dbReference type="Gene3D" id="3.60.21.10">
    <property type="match status" value="1"/>
</dbReference>
<feature type="domain" description="Calcineurin-like phosphoesterase" evidence="1">
    <location>
        <begin position="35"/>
        <end position="210"/>
    </location>
</feature>
<dbReference type="GO" id="GO:0016787">
    <property type="term" value="F:hydrolase activity"/>
    <property type="evidence" value="ECO:0007669"/>
    <property type="project" value="InterPro"/>
</dbReference>
<dbReference type="OrthoDB" id="9816081at2"/>
<gene>
    <name evidence="3" type="ORF">ADIARSV_0586</name>
</gene>
<dbReference type="Gene3D" id="2.130.10.10">
    <property type="entry name" value="YVTN repeat-like/Quinoprotein amine dehydrogenase"/>
    <property type="match status" value="1"/>
</dbReference>
<dbReference type="STRING" id="1150600.ADIARSV_0586"/>
<proteinExistence type="predicted"/>
<dbReference type="PANTHER" id="PTHR34512:SF30">
    <property type="entry name" value="OUTER MEMBRANE PROTEIN ASSEMBLY FACTOR BAMB"/>
    <property type="match status" value="1"/>
</dbReference>
<evidence type="ECO:0000259" key="2">
    <source>
        <dbReference type="Pfam" id="PF13360"/>
    </source>
</evidence>
<dbReference type="InterPro" id="IPR018391">
    <property type="entry name" value="PQQ_b-propeller_rpt"/>
</dbReference>
<dbReference type="PANTHER" id="PTHR34512">
    <property type="entry name" value="CELL SURFACE PROTEIN"/>
    <property type="match status" value="1"/>
</dbReference>
<reference evidence="3 4" key="1">
    <citation type="journal article" date="2013" name="Genome Announc.">
        <title>Draft Genome Sequence of Arcticibacter svalbardensis Strain MN12-7T, a Member of the Family Sphingobacteriaceae Isolated from an Arctic Soil Sample.</title>
        <authorList>
            <person name="Shivaji S."/>
            <person name="Ara S."/>
            <person name="Prasad S."/>
            <person name="Manasa B.P."/>
            <person name="Begum Z."/>
            <person name="Singh A."/>
            <person name="Kumar Pinnaka A."/>
        </authorList>
    </citation>
    <scope>NUCLEOTIDE SEQUENCE [LARGE SCALE GENOMIC DNA]</scope>
    <source>
        <strain evidence="3 4">MN12-7</strain>
    </source>
</reference>
<dbReference type="EMBL" id="AQPN01000022">
    <property type="protein sequence ID" value="EOR96181.1"/>
    <property type="molecule type" value="Genomic_DNA"/>
</dbReference>
<comment type="caution">
    <text evidence="3">The sequence shown here is derived from an EMBL/GenBank/DDBJ whole genome shotgun (WGS) entry which is preliminary data.</text>
</comment>
<dbReference type="InterPro" id="IPR029052">
    <property type="entry name" value="Metallo-depent_PP-like"/>
</dbReference>
<evidence type="ECO:0000313" key="3">
    <source>
        <dbReference type="EMBL" id="EOR96181.1"/>
    </source>
</evidence>
<dbReference type="Proteomes" id="UP000014174">
    <property type="component" value="Unassembled WGS sequence"/>
</dbReference>
<dbReference type="InterPro" id="IPR004843">
    <property type="entry name" value="Calcineurin-like_PHP"/>
</dbReference>
<dbReference type="eggNOG" id="COG1409">
    <property type="taxonomic scope" value="Bacteria"/>
</dbReference>
<dbReference type="InterPro" id="IPR002372">
    <property type="entry name" value="PQQ_rpt_dom"/>
</dbReference>
<dbReference type="Pfam" id="PF00149">
    <property type="entry name" value="Metallophos"/>
    <property type="match status" value="1"/>
</dbReference>
<dbReference type="eggNOG" id="COG1520">
    <property type="taxonomic scope" value="Bacteria"/>
</dbReference>
<feature type="domain" description="Pyrrolo-quinoline quinone repeat" evidence="2">
    <location>
        <begin position="322"/>
        <end position="536"/>
    </location>
</feature>
<sequence length="623" mass="69867">MILYIKKNRLYIFILCVFFISLRNANANSKLGLLTFAVVTDTHIGKPGNTEGLIKIINDINQRSEINFVVLTGDITDFGLMPQLLEAKRILDKLNKPYYIIPGNHDTAWSGNGGLSFIKIFGSDKFLVDYKGYQLIGINTGPYIRHAGGFVTDKQLKWLDSVVNVIPKNKPVLMFSHMPFLEDNVNNCSLVLERLDQMNTLVTFCGHGHSNKIFDYGGLYGIMTVTAQKRNGITGYNIYRLNSDSLEVKLIDPDSQKDSVWKNLEVSGNRHFAFHKTPIPLDTLEFNKKNPLWTFHSTGNIASTPAILKDCFFVGDLNGEFKSHNLKDGKVNWSFKTTQAIYSSPVSFENSIIFGSADSNIYCLNAKNGKLIWKMKVGDAVVASPIVKDNKLYIGASDLHYRCIDPKKGTLLWKSPQLAGFPPGKPSIENGKILFGTWNRVLYALNIKNGQIAWEWLNESKNHYYSPAISTPAISKNRVYVVAPDEMIHILDLATGKLISKIEGHRVRESIGVDKTNNLLIAKTMKDSVIVWDIKDDKPKIFFKINAKFNVDYTFSDVSVHNNIATFGTTFGRVYGIDLTNKKIKWQSKISNGMVNSPISLPNDRLLVTAVDGGIFLYGIKPN</sequence>
<dbReference type="SUPFAM" id="SSF56300">
    <property type="entry name" value="Metallo-dependent phosphatases"/>
    <property type="match status" value="1"/>
</dbReference>
<organism evidence="3 4">
    <name type="scientific">Arcticibacter svalbardensis MN12-7</name>
    <dbReference type="NCBI Taxonomy" id="1150600"/>
    <lineage>
        <taxon>Bacteria</taxon>
        <taxon>Pseudomonadati</taxon>
        <taxon>Bacteroidota</taxon>
        <taxon>Sphingobacteriia</taxon>
        <taxon>Sphingobacteriales</taxon>
        <taxon>Sphingobacteriaceae</taxon>
        <taxon>Arcticibacter</taxon>
    </lineage>
</organism>
<evidence type="ECO:0000259" key="1">
    <source>
        <dbReference type="Pfam" id="PF00149"/>
    </source>
</evidence>
<dbReference type="InterPro" id="IPR015943">
    <property type="entry name" value="WD40/YVTN_repeat-like_dom_sf"/>
</dbReference>
<accession>R9GWS0</accession>